<evidence type="ECO:0000313" key="9">
    <source>
        <dbReference type="EMBL" id="KNZ57912.1"/>
    </source>
</evidence>
<keyword evidence="7" id="KW-0539">Nucleus</keyword>
<evidence type="ECO:0000313" key="10">
    <source>
        <dbReference type="Proteomes" id="UP000037035"/>
    </source>
</evidence>
<comment type="subcellular location">
    <subcellularLocation>
        <location evidence="2">Nucleus</location>
    </subcellularLocation>
</comment>
<dbReference type="PANTHER" id="PTHR22930">
    <property type="match status" value="1"/>
</dbReference>
<evidence type="ECO:0000256" key="1">
    <source>
        <dbReference type="ARBA" id="ARBA00001968"/>
    </source>
</evidence>
<gene>
    <name evidence="9" type="ORF">VP01_2040g3</name>
</gene>
<dbReference type="EMBL" id="LAVV01006883">
    <property type="protein sequence ID" value="KNZ57912.1"/>
    <property type="molecule type" value="Genomic_DNA"/>
</dbReference>
<dbReference type="Pfam" id="PF13359">
    <property type="entry name" value="DDE_Tnp_4"/>
    <property type="match status" value="1"/>
</dbReference>
<dbReference type="OrthoDB" id="3233403at2759"/>
<keyword evidence="5" id="KW-0479">Metal-binding</keyword>
<evidence type="ECO:0000256" key="4">
    <source>
        <dbReference type="ARBA" id="ARBA00022722"/>
    </source>
</evidence>
<dbReference type="VEuPathDB" id="FungiDB:VP01_2040g3"/>
<comment type="similarity">
    <text evidence="3">Belongs to the HARBI1 family.</text>
</comment>
<dbReference type="AlphaFoldDB" id="A0A0L6VBI9"/>
<dbReference type="InterPro" id="IPR045249">
    <property type="entry name" value="HARBI1-like"/>
</dbReference>
<dbReference type="GO" id="GO:0016787">
    <property type="term" value="F:hydrolase activity"/>
    <property type="evidence" value="ECO:0007669"/>
    <property type="project" value="UniProtKB-KW"/>
</dbReference>
<protein>
    <recommendedName>
        <fullName evidence="8">DDE Tnp4 domain-containing protein</fullName>
    </recommendedName>
</protein>
<evidence type="ECO:0000256" key="7">
    <source>
        <dbReference type="ARBA" id="ARBA00023242"/>
    </source>
</evidence>
<comment type="caution">
    <text evidence="9">The sequence shown here is derived from an EMBL/GenBank/DDBJ whole genome shotgun (WGS) entry which is preliminary data.</text>
</comment>
<name>A0A0L6VBI9_9BASI</name>
<organism evidence="9 10">
    <name type="scientific">Puccinia sorghi</name>
    <dbReference type="NCBI Taxonomy" id="27349"/>
    <lineage>
        <taxon>Eukaryota</taxon>
        <taxon>Fungi</taxon>
        <taxon>Dikarya</taxon>
        <taxon>Basidiomycota</taxon>
        <taxon>Pucciniomycotina</taxon>
        <taxon>Pucciniomycetes</taxon>
        <taxon>Pucciniales</taxon>
        <taxon>Pucciniaceae</taxon>
        <taxon>Puccinia</taxon>
    </lineage>
</organism>
<evidence type="ECO:0000256" key="3">
    <source>
        <dbReference type="ARBA" id="ARBA00006958"/>
    </source>
</evidence>
<evidence type="ECO:0000256" key="5">
    <source>
        <dbReference type="ARBA" id="ARBA00022723"/>
    </source>
</evidence>
<reference evidence="9 10" key="1">
    <citation type="submission" date="2015-08" db="EMBL/GenBank/DDBJ databases">
        <title>Next Generation Sequencing and Analysis of the Genome of Puccinia sorghi L Schw, the Causal Agent of Maize Common Rust.</title>
        <authorList>
            <person name="Rochi L."/>
            <person name="Burguener G."/>
            <person name="Darino M."/>
            <person name="Turjanski A."/>
            <person name="Kreff E."/>
            <person name="Dieguez M.J."/>
            <person name="Sacco F."/>
        </authorList>
    </citation>
    <scope>NUCLEOTIDE SEQUENCE [LARGE SCALE GENOMIC DNA]</scope>
    <source>
        <strain evidence="9 10">RO10H11247</strain>
    </source>
</reference>
<evidence type="ECO:0000259" key="8">
    <source>
        <dbReference type="Pfam" id="PF13359"/>
    </source>
</evidence>
<keyword evidence="10" id="KW-1185">Reference proteome</keyword>
<evidence type="ECO:0000256" key="2">
    <source>
        <dbReference type="ARBA" id="ARBA00004123"/>
    </source>
</evidence>
<keyword evidence="4" id="KW-0540">Nuclease</keyword>
<dbReference type="GO" id="GO:0046872">
    <property type="term" value="F:metal ion binding"/>
    <property type="evidence" value="ECO:0007669"/>
    <property type="project" value="UniProtKB-KW"/>
</dbReference>
<accession>A0A0L6VBI9</accession>
<dbReference type="GO" id="GO:0004518">
    <property type="term" value="F:nuclease activity"/>
    <property type="evidence" value="ECO:0007669"/>
    <property type="project" value="UniProtKB-KW"/>
</dbReference>
<dbReference type="InterPro" id="IPR027806">
    <property type="entry name" value="HARBI1_dom"/>
</dbReference>
<evidence type="ECO:0000256" key="6">
    <source>
        <dbReference type="ARBA" id="ARBA00022801"/>
    </source>
</evidence>
<dbReference type="Proteomes" id="UP000037035">
    <property type="component" value="Unassembled WGS sequence"/>
</dbReference>
<feature type="domain" description="DDE Tnp4" evidence="8">
    <location>
        <begin position="145"/>
        <end position="282"/>
    </location>
</feature>
<dbReference type="GO" id="GO:0005634">
    <property type="term" value="C:nucleus"/>
    <property type="evidence" value="ECO:0007669"/>
    <property type="project" value="UniProtKB-SubCell"/>
</dbReference>
<proteinExistence type="inferred from homology"/>
<sequence>MHPHDHVTHVTSYAAMWHYLIVESAINNTVYIRVPRVAFDQGRRWEPWNNTHIPPSRGQPLTVESQVGVSLYRLAHGTSYVTIGHMFSIAKETADKASGCFVNAILKVFSFPSLDKANEWRDIILRCGKVSLKWWGLLMGCTYQSNCHPTTTRSCTLTAKAGHQYYHISVGGAGSMHDSHLFRCSILGQSLRPGACVASMIPWGTFLVGNAGYPTNMNIFLPYPSVVNPGNKRFNYCQSSTCIVVKQAFGRLKNQFCILLHSQNARSSHARNNTIACMILHNFLNHRGLLYLQCWDNFSDQEKSFAKLPVAALDSSANVAELDSATGVSMMTKRNIIRDVLYLP</sequence>
<dbReference type="PANTHER" id="PTHR22930:SF85">
    <property type="entry name" value="GH03217P-RELATED"/>
    <property type="match status" value="1"/>
</dbReference>
<comment type="cofactor">
    <cofactor evidence="1">
        <name>a divalent metal cation</name>
        <dbReference type="ChEBI" id="CHEBI:60240"/>
    </cofactor>
</comment>
<keyword evidence="6" id="KW-0378">Hydrolase</keyword>